<feature type="domain" description="T-cell immunomodulatory protein TIP C2" evidence="13">
    <location>
        <begin position="447"/>
        <end position="549"/>
    </location>
</feature>
<feature type="transmembrane region" description="Helical" evidence="11">
    <location>
        <begin position="555"/>
        <end position="579"/>
    </location>
</feature>
<keyword evidence="7 11" id="KW-0472">Membrane</keyword>
<organism evidence="15 17">
    <name type="scientific">Dracunculus medinensis</name>
    <name type="common">Guinea worm</name>
    <dbReference type="NCBI Taxonomy" id="318479"/>
    <lineage>
        <taxon>Eukaryota</taxon>
        <taxon>Metazoa</taxon>
        <taxon>Ecdysozoa</taxon>
        <taxon>Nematoda</taxon>
        <taxon>Chromadorea</taxon>
        <taxon>Rhabditida</taxon>
        <taxon>Spirurina</taxon>
        <taxon>Dracunculoidea</taxon>
        <taxon>Dracunculidae</taxon>
        <taxon>Dracunculus</taxon>
    </lineage>
</organism>
<comment type="similarity">
    <text evidence="3">Belongs to the ATP synthase subunit s family.</text>
</comment>
<dbReference type="InterPro" id="IPR032675">
    <property type="entry name" value="LRR_dom_sf"/>
</dbReference>
<dbReference type="STRING" id="318479.A0A0N4UF59"/>
<dbReference type="SUPFAM" id="SSF69318">
    <property type="entry name" value="Integrin alpha N-terminal domain"/>
    <property type="match status" value="1"/>
</dbReference>
<dbReference type="GO" id="GO:0005886">
    <property type="term" value="C:plasma membrane"/>
    <property type="evidence" value="ECO:0007669"/>
    <property type="project" value="TreeGrafter"/>
</dbReference>
<reference evidence="17" key="1">
    <citation type="submission" date="2017-02" db="UniProtKB">
        <authorList>
            <consortium name="WormBaseParasite"/>
        </authorList>
    </citation>
    <scope>IDENTIFICATION</scope>
</reference>
<dbReference type="Gene3D" id="3.80.10.10">
    <property type="entry name" value="Ribonuclease Inhibitor"/>
    <property type="match status" value="1"/>
</dbReference>
<evidence type="ECO:0000256" key="10">
    <source>
        <dbReference type="SAM" id="MobiDB-lite"/>
    </source>
</evidence>
<evidence type="ECO:0000256" key="3">
    <source>
        <dbReference type="ARBA" id="ARBA00006901"/>
    </source>
</evidence>
<gene>
    <name evidence="14" type="ORF">DME_LOCUS993</name>
</gene>
<evidence type="ECO:0000256" key="9">
    <source>
        <dbReference type="ARBA" id="ARBA00076566"/>
    </source>
</evidence>
<evidence type="ECO:0000259" key="13">
    <source>
        <dbReference type="Pfam" id="PF23122"/>
    </source>
</evidence>
<evidence type="ECO:0000256" key="12">
    <source>
        <dbReference type="SAM" id="SignalP"/>
    </source>
</evidence>
<evidence type="ECO:0000256" key="1">
    <source>
        <dbReference type="ARBA" id="ARBA00004479"/>
    </source>
</evidence>
<dbReference type="PANTHER" id="PTHR13412:SF0">
    <property type="entry name" value="T-CELL IMMUNOMODULATORY PROTEIN"/>
    <property type="match status" value="1"/>
</dbReference>
<dbReference type="Pfam" id="PF23122">
    <property type="entry name" value="C2_ITFG1"/>
    <property type="match status" value="1"/>
</dbReference>
<dbReference type="InterPro" id="IPR024881">
    <property type="entry name" value="Tip"/>
</dbReference>
<protein>
    <recommendedName>
        <fullName evidence="9">ATP synthase subunit s-like protein</fullName>
    </recommendedName>
</protein>
<dbReference type="Gene3D" id="2.130.10.130">
    <property type="entry name" value="Integrin alpha, N-terminal"/>
    <property type="match status" value="1"/>
</dbReference>
<evidence type="ECO:0000313" key="15">
    <source>
        <dbReference type="Proteomes" id="UP000038040"/>
    </source>
</evidence>
<comment type="similarity">
    <text evidence="2">Belongs to the TIP family.</text>
</comment>
<evidence type="ECO:0000256" key="5">
    <source>
        <dbReference type="ARBA" id="ARBA00022729"/>
    </source>
</evidence>
<evidence type="ECO:0000256" key="6">
    <source>
        <dbReference type="ARBA" id="ARBA00022989"/>
    </source>
</evidence>
<proteinExistence type="inferred from homology"/>
<evidence type="ECO:0000313" key="17">
    <source>
        <dbReference type="WBParaSite" id="DME_0000605401-mRNA-1"/>
    </source>
</evidence>
<accession>A0A0N4UF59</accession>
<dbReference type="Proteomes" id="UP000274756">
    <property type="component" value="Unassembled WGS sequence"/>
</dbReference>
<evidence type="ECO:0000313" key="16">
    <source>
        <dbReference type="Proteomes" id="UP000274756"/>
    </source>
</evidence>
<feature type="signal peptide" evidence="12">
    <location>
        <begin position="1"/>
        <end position="22"/>
    </location>
</feature>
<dbReference type="Pfam" id="PF13517">
    <property type="entry name" value="FG-GAP_3"/>
    <property type="match status" value="1"/>
</dbReference>
<keyword evidence="4 11" id="KW-0812">Transmembrane</keyword>
<dbReference type="FunFam" id="3.80.10.10:FF:000168">
    <property type="entry name" value="Distal membrane arm assembly complex 2"/>
    <property type="match status" value="1"/>
</dbReference>
<dbReference type="PANTHER" id="PTHR13412">
    <property type="entry name" value="T-CELL IMMUNOMODULATORY PROTEIN HOMOLOG"/>
    <property type="match status" value="1"/>
</dbReference>
<feature type="chain" id="PRO_5041039199" description="ATP synthase subunit s-like protein" evidence="12">
    <location>
        <begin position="23"/>
        <end position="1020"/>
    </location>
</feature>
<comment type="subcellular location">
    <subcellularLocation>
        <location evidence="1">Membrane</location>
        <topology evidence="1">Single-pass type I membrane protein</topology>
    </subcellularLocation>
</comment>
<dbReference type="SUPFAM" id="SSF52047">
    <property type="entry name" value="RNI-like"/>
    <property type="match status" value="1"/>
</dbReference>
<feature type="region of interest" description="Disordered" evidence="10">
    <location>
        <begin position="980"/>
        <end position="1020"/>
    </location>
</feature>
<evidence type="ECO:0000256" key="4">
    <source>
        <dbReference type="ARBA" id="ARBA00022692"/>
    </source>
</evidence>
<dbReference type="InterPro" id="IPR057089">
    <property type="entry name" value="C2_TIP"/>
</dbReference>
<dbReference type="EMBL" id="UYYG01000011">
    <property type="protein sequence ID" value="VDN51020.1"/>
    <property type="molecule type" value="Genomic_DNA"/>
</dbReference>
<dbReference type="OrthoDB" id="10250728at2759"/>
<dbReference type="Proteomes" id="UP000038040">
    <property type="component" value="Unplaced"/>
</dbReference>
<evidence type="ECO:0000256" key="8">
    <source>
        <dbReference type="ARBA" id="ARBA00023180"/>
    </source>
</evidence>
<dbReference type="InterPro" id="IPR013517">
    <property type="entry name" value="FG-GAP"/>
</dbReference>
<dbReference type="AlphaFoldDB" id="A0A0N4UF59"/>
<dbReference type="WBParaSite" id="DME_0000605401-mRNA-1">
    <property type="protein sequence ID" value="DME_0000605401-mRNA-1"/>
    <property type="gene ID" value="DME_0000605401"/>
</dbReference>
<keyword evidence="5 12" id="KW-0732">Signal</keyword>
<evidence type="ECO:0000256" key="7">
    <source>
        <dbReference type="ARBA" id="ARBA00023136"/>
    </source>
</evidence>
<keyword evidence="16" id="KW-1185">Reference proteome</keyword>
<keyword evidence="8" id="KW-0325">Glycoprotein</keyword>
<evidence type="ECO:0000313" key="14">
    <source>
        <dbReference type="EMBL" id="VDN51020.1"/>
    </source>
</evidence>
<keyword evidence="6 11" id="KW-1133">Transmembrane helix</keyword>
<sequence length="1020" mass="116032">MRKRFVKAFVMHLFIYLNCCICKENSEVSAKLKGRICAYGDMDRDLYTDLIVKSKHFLKIYLQGENGEFTESSQAINLASSHAISCAVGDFNGDSVPDILISRKKTSLIPFFSGGNNGYEAIVYINNGNGYSAHIFNETFLDEVPVMDINGDGISDIIGFLLDGSLFCRLGGVPSDFIPCERNFRNFDIKPFPNFLHSFVDITGDLSAEIVFGTVIGGGLKLSVWRRVSNILWEHDSSFIPDLPISSCKNKFYGAALYADFDADGLIDIGIPCCSDENCAKVEVILMWNQRFKQWQDYRISGLEGSKLVSKKEEGNVVFRIGDFSLDGYPDLIALIRETSQNPMIFENVPCNDCISNATRKFELRTSPRLIQPADVSLGEIQMVSFFDLKEDGTLDVLLEYRDVDRTDMTIDFIRCEDKGDTTFLKVQVFSSVCQNNCGSTKTRIGSGIAWHGACTMFSMSGSWGTEQRGIQCQMPQTTHRALSTPFALFGLGRSPNFIDYVHIGSPRFLRLPGHSGNQHYDLKQIVPNSRLIVVPPKDNNSHWQSRLYLTPSQLIIQSLAVLVSVCILLLFLVALLHFRERRADAHERQAQSHRFHFDAIRFLRWQELEKEQKEYLEEESIIKGQMYMETGLFLSPEKREDVLPKKDKEDQTRKDSQIVPIEAQAFFTQMRYLDHSFDNLRRYKRYKKFQLLQYDQRFIPERQLFLGPDLAAAHFLVHRGAAIKFIGDNIWIKRNKFGQYDLPGRKVPGLYLEAIDASDTELMFEGFENLNDLRHVRLIRLAGCKYADDWMMSRLGTMFSNSLELLDLSDCDRISAKGLAGLRSLKKLRYLRLEGMDHIKDIAKVVLILEKSISGLKVIGLDYDKALKTLQNEFKLLENDRVVIDAKGNVHIEDDNGRLFYVAGRVNERAVVCDEDKPIMTSTIRREVPEMSDAEFNRLDALSGGKLRHLLVGSPSGYSWTEQVEIILSHEDWWNRKQGIPTDPKLLPKSSRPLLVDENDSQKIISKCDPPKLGANDPV</sequence>
<reference evidence="14 16" key="2">
    <citation type="submission" date="2018-11" db="EMBL/GenBank/DDBJ databases">
        <authorList>
            <consortium name="Pathogen Informatics"/>
        </authorList>
    </citation>
    <scope>NUCLEOTIDE SEQUENCE [LARGE SCALE GENOMIC DNA]</scope>
</reference>
<feature type="compositionally biased region" description="Low complexity" evidence="10">
    <location>
        <begin position="985"/>
        <end position="995"/>
    </location>
</feature>
<dbReference type="InterPro" id="IPR028994">
    <property type="entry name" value="Integrin_alpha_N"/>
</dbReference>
<evidence type="ECO:0000256" key="2">
    <source>
        <dbReference type="ARBA" id="ARBA00006496"/>
    </source>
</evidence>
<evidence type="ECO:0000256" key="11">
    <source>
        <dbReference type="SAM" id="Phobius"/>
    </source>
</evidence>
<name>A0A0N4UF59_DRAME</name>